<name>A0A0A8ZFQ7_ARUDO</name>
<dbReference type="EMBL" id="GBRH01264183">
    <property type="protein sequence ID" value="JAD33712.1"/>
    <property type="molecule type" value="Transcribed_RNA"/>
</dbReference>
<protein>
    <submittedName>
        <fullName evidence="1">Uncharacterized protein</fullName>
    </submittedName>
</protein>
<dbReference type="AlphaFoldDB" id="A0A0A8ZFQ7"/>
<sequence>MQLDSTIKFVYKNRAKEDPGTRYC</sequence>
<reference evidence="1" key="2">
    <citation type="journal article" date="2015" name="Data Brief">
        <title>Shoot transcriptome of the giant reed, Arundo donax.</title>
        <authorList>
            <person name="Barrero R.A."/>
            <person name="Guerrero F.D."/>
            <person name="Moolhuijzen P."/>
            <person name="Goolsby J.A."/>
            <person name="Tidwell J."/>
            <person name="Bellgard S.E."/>
            <person name="Bellgard M.I."/>
        </authorList>
    </citation>
    <scope>NUCLEOTIDE SEQUENCE</scope>
    <source>
        <tissue evidence="1">Shoot tissue taken approximately 20 cm above the soil surface</tissue>
    </source>
</reference>
<organism evidence="1">
    <name type="scientific">Arundo donax</name>
    <name type="common">Giant reed</name>
    <name type="synonym">Donax arundinaceus</name>
    <dbReference type="NCBI Taxonomy" id="35708"/>
    <lineage>
        <taxon>Eukaryota</taxon>
        <taxon>Viridiplantae</taxon>
        <taxon>Streptophyta</taxon>
        <taxon>Embryophyta</taxon>
        <taxon>Tracheophyta</taxon>
        <taxon>Spermatophyta</taxon>
        <taxon>Magnoliopsida</taxon>
        <taxon>Liliopsida</taxon>
        <taxon>Poales</taxon>
        <taxon>Poaceae</taxon>
        <taxon>PACMAD clade</taxon>
        <taxon>Arundinoideae</taxon>
        <taxon>Arundineae</taxon>
        <taxon>Arundo</taxon>
    </lineage>
</organism>
<proteinExistence type="predicted"/>
<evidence type="ECO:0000313" key="1">
    <source>
        <dbReference type="EMBL" id="JAD33712.1"/>
    </source>
</evidence>
<accession>A0A0A8ZFQ7</accession>
<reference evidence="1" key="1">
    <citation type="submission" date="2014-09" db="EMBL/GenBank/DDBJ databases">
        <authorList>
            <person name="Magalhaes I.L.F."/>
            <person name="Oliveira U."/>
            <person name="Santos F.R."/>
            <person name="Vidigal T.H.D.A."/>
            <person name="Brescovit A.D."/>
            <person name="Santos A.J."/>
        </authorList>
    </citation>
    <scope>NUCLEOTIDE SEQUENCE</scope>
    <source>
        <tissue evidence="1">Shoot tissue taken approximately 20 cm above the soil surface</tissue>
    </source>
</reference>